<dbReference type="KEGG" id="sgra:EX895_004700"/>
<feature type="compositionally biased region" description="Basic and acidic residues" evidence="1">
    <location>
        <begin position="843"/>
        <end position="854"/>
    </location>
</feature>
<comment type="caution">
    <text evidence="4">The sequence shown here is derived from an EMBL/GenBank/DDBJ whole genome shotgun (WGS) entry which is preliminary data.</text>
</comment>
<dbReference type="PANTHER" id="PTHR35152">
    <property type="entry name" value="DOMAIN SIGNALLING PROTEIN, PUTATIVE (AFU_ORTHOLOGUE AFUA_5G11310)-RELATED"/>
    <property type="match status" value="1"/>
</dbReference>
<reference evidence="4 5" key="1">
    <citation type="submission" date="2019-05" db="EMBL/GenBank/DDBJ databases">
        <title>Sporisorium graminicola CBS 10092 draft sequencing and annotation.</title>
        <authorList>
            <person name="Solano-Gonzalez S."/>
            <person name="Caddick M.X."/>
            <person name="Darby A."/>
        </authorList>
    </citation>
    <scope>NUCLEOTIDE SEQUENCE [LARGE SCALE GENOMIC DNA]</scope>
    <source>
        <strain evidence="4 5">CBS 10092</strain>
    </source>
</reference>
<dbReference type="Proteomes" id="UP000306050">
    <property type="component" value="Chromosome SGRAM_4"/>
</dbReference>
<feature type="transmembrane region" description="Helical" evidence="2">
    <location>
        <begin position="264"/>
        <end position="290"/>
    </location>
</feature>
<feature type="compositionally biased region" description="Basic and acidic residues" evidence="1">
    <location>
        <begin position="909"/>
        <end position="923"/>
    </location>
</feature>
<name>A0A4U7KQ89_9BASI</name>
<dbReference type="GeneID" id="40727595"/>
<sequence>MDGLHHLVPRALYLEPVLPQGINAGNLTALAEYYVTNRIPQRFNPGIVVASVAVSALGSYSTLLLLGKRTSNKGKRNIFLLSFAATTMAAVGIWGMHFIGMHMSLRPVAGINWYIKVDPGFTVLSLFVPVIALHAAFFIVDAAVSFSIIRTTISGILTGLIVSLMHYSASLKTNYAVSYSPTLVTISIVVACVASTVALTGFFKFRSQWEDSWWKRMLCAFILAAAVSGMHYIGVWGTSYKVKASTISGANEISLLTGRQRNNVLVIAIGCMCFVIICLSIFIAVSDALLVRDARRKSKKVVVCSATFDKQGRLLVKPDGTMPLMIIETDVNTRDILDALDNRQPTFQWLYSLSWDWAIIAPWLRAITSRFAAETQHAQRNEAIWKSKGKKMIAQGRRSLDISEDRRKGPQSLADFRDRFIDAAYHLAGELDIPFEEIGVLYDHVLPTGTRSSAGHQNGNVVADKFTPSRQFNDDESSINGPVPSIFGEGNDQEEGAMLFLVRELPNSAASTERFRQMGYRMTETRFLAGVLADRVAVQKEEMEPLLDSLKVYAKRGTRPVVQPGGVYCGLFGVRASTSKEGGLDVLVYNFARHQIPAYRLPDVQCITPEMKTFLGSLDQATMEDAMKVCERESIRSGERRKYLQSISSVNVADNHENETEQGAVELMIQFQTALFIALDALHNSVRFYPKICQTARISAEVLEVPSSLDDSAAPAEMILVQAVLPEARSGVPTSYSASEGQHVVSEVVPTDKPSAATPFVFVPYTLFSKSQMMLLRGRQADDFEHEVILEMRRRYPSSLQSEAEEKGLMDAGNRISHKESFISSGGRFVAKGYAGSDDDDKLETSSKFSDDHPTSPITNKVSLLPSAKRWVGRRGSKEDGEWAADGQGNGTALSPARRQSVTSSKSRQTNEDHEMRQLDGLERASSVSRKPVPAVAGTNTTNASLGIRRFIQGQQQQQDGSGYAHDDAITEEARDGDVRSVSSAEIAEKETSFPVPAAYMPAPSSANSNSHNDDSATAFGQQFPPRQAVSRPSTAPANVVRRELNFLRPSSSGAGGPGSQQRAIPPSQRQRRNRTAVAVNPHDEGSLLARLQSDGWHTRQIQSLERSPAGTALLGVDF</sequence>
<protein>
    <recommendedName>
        <fullName evidence="3">MHYT domain-containing protein</fullName>
    </recommendedName>
</protein>
<feature type="region of interest" description="Disordered" evidence="1">
    <location>
        <begin position="971"/>
        <end position="1078"/>
    </location>
</feature>
<keyword evidence="2" id="KW-0812">Transmembrane</keyword>
<dbReference type="PANTHER" id="PTHR35152:SF1">
    <property type="entry name" value="DOMAIN SIGNALLING PROTEIN, PUTATIVE (AFU_ORTHOLOGUE AFUA_5G11310)-RELATED"/>
    <property type="match status" value="1"/>
</dbReference>
<feature type="transmembrane region" description="Helical" evidence="2">
    <location>
        <begin position="179"/>
        <end position="205"/>
    </location>
</feature>
<gene>
    <name evidence="4" type="ORF">EX895_004700</name>
</gene>
<feature type="compositionally biased region" description="Low complexity" evidence="1">
    <location>
        <begin position="997"/>
        <end position="1011"/>
    </location>
</feature>
<dbReference type="InterPro" id="IPR005330">
    <property type="entry name" value="MHYT_dom"/>
</dbReference>
<feature type="compositionally biased region" description="Polar residues" evidence="1">
    <location>
        <begin position="898"/>
        <end position="908"/>
    </location>
</feature>
<dbReference type="EMBL" id="SRRM01000017">
    <property type="protein sequence ID" value="TKY86551.1"/>
    <property type="molecule type" value="Genomic_DNA"/>
</dbReference>
<feature type="transmembrane region" description="Helical" evidence="2">
    <location>
        <begin position="217"/>
        <end position="235"/>
    </location>
</feature>
<dbReference type="AlphaFoldDB" id="A0A4U7KQ89"/>
<keyword evidence="2" id="KW-0472">Membrane</keyword>
<evidence type="ECO:0000256" key="1">
    <source>
        <dbReference type="SAM" id="MobiDB-lite"/>
    </source>
</evidence>
<feature type="transmembrane region" description="Helical" evidence="2">
    <location>
        <begin position="147"/>
        <end position="167"/>
    </location>
</feature>
<organism evidence="4 5">
    <name type="scientific">Sporisorium graminicola</name>
    <dbReference type="NCBI Taxonomy" id="280036"/>
    <lineage>
        <taxon>Eukaryota</taxon>
        <taxon>Fungi</taxon>
        <taxon>Dikarya</taxon>
        <taxon>Basidiomycota</taxon>
        <taxon>Ustilaginomycotina</taxon>
        <taxon>Ustilaginomycetes</taxon>
        <taxon>Ustilaginales</taxon>
        <taxon>Ustilaginaceae</taxon>
        <taxon>Sporisorium</taxon>
    </lineage>
</organism>
<keyword evidence="5" id="KW-1185">Reference proteome</keyword>
<proteinExistence type="predicted"/>
<dbReference type="PROSITE" id="PS50924">
    <property type="entry name" value="MHYT"/>
    <property type="match status" value="1"/>
</dbReference>
<feature type="transmembrane region" description="Helical" evidence="2">
    <location>
        <begin position="120"/>
        <end position="140"/>
    </location>
</feature>
<keyword evidence="2" id="KW-1133">Transmembrane helix</keyword>
<dbReference type="RefSeq" id="XP_029738536.1">
    <property type="nucleotide sequence ID" value="XM_029885294.1"/>
</dbReference>
<evidence type="ECO:0000259" key="3">
    <source>
        <dbReference type="PROSITE" id="PS50924"/>
    </source>
</evidence>
<feature type="domain" description="MHYT" evidence="3">
    <location>
        <begin position="43"/>
        <end position="241"/>
    </location>
</feature>
<evidence type="ECO:0000313" key="5">
    <source>
        <dbReference type="Proteomes" id="UP000306050"/>
    </source>
</evidence>
<evidence type="ECO:0000256" key="2">
    <source>
        <dbReference type="SAM" id="Phobius"/>
    </source>
</evidence>
<feature type="transmembrane region" description="Helical" evidence="2">
    <location>
        <begin position="78"/>
        <end position="100"/>
    </location>
</feature>
<evidence type="ECO:0000313" key="4">
    <source>
        <dbReference type="EMBL" id="TKY86551.1"/>
    </source>
</evidence>
<dbReference type="Pfam" id="PF03707">
    <property type="entry name" value="MHYT"/>
    <property type="match status" value="2"/>
</dbReference>
<dbReference type="OrthoDB" id="264015at2759"/>
<accession>A0A4U7KQ89</accession>
<feature type="transmembrane region" description="Helical" evidence="2">
    <location>
        <begin position="47"/>
        <end position="66"/>
    </location>
</feature>
<feature type="region of interest" description="Disordered" evidence="1">
    <location>
        <begin position="835"/>
        <end position="941"/>
    </location>
</feature>